<feature type="region of interest" description="Disordered" evidence="1">
    <location>
        <begin position="430"/>
        <end position="450"/>
    </location>
</feature>
<name>A0AA37H130_9PEZI</name>
<keyword evidence="3" id="KW-1185">Reference proteome</keyword>
<evidence type="ECO:0000313" key="3">
    <source>
        <dbReference type="Proteomes" id="UP001055172"/>
    </source>
</evidence>
<feature type="region of interest" description="Disordered" evidence="1">
    <location>
        <begin position="525"/>
        <end position="559"/>
    </location>
</feature>
<reference evidence="2 3" key="1">
    <citation type="submission" date="2021-07" db="EMBL/GenBank/DDBJ databases">
        <title>Genome data of Colletotrichum spaethianum.</title>
        <authorList>
            <person name="Utami Y.D."/>
            <person name="Hiruma K."/>
        </authorList>
    </citation>
    <scope>NUCLEOTIDE SEQUENCE [LARGE SCALE GENOMIC DNA]</scope>
    <source>
        <strain evidence="2 3">MAFF 242679</strain>
    </source>
</reference>
<feature type="compositionally biased region" description="Gly residues" evidence="1">
    <location>
        <begin position="525"/>
        <end position="546"/>
    </location>
</feature>
<dbReference type="AlphaFoldDB" id="A0AA37H130"/>
<feature type="compositionally biased region" description="Basic and acidic residues" evidence="1">
    <location>
        <begin position="126"/>
        <end position="139"/>
    </location>
</feature>
<evidence type="ECO:0000256" key="1">
    <source>
        <dbReference type="SAM" id="MobiDB-lite"/>
    </source>
</evidence>
<accession>A0AA37H130</accession>
<comment type="caution">
    <text evidence="2">The sequence shown here is derived from an EMBL/GenBank/DDBJ whole genome shotgun (WGS) entry which is preliminary data.</text>
</comment>
<feature type="compositionally biased region" description="Low complexity" evidence="1">
    <location>
        <begin position="739"/>
        <end position="749"/>
    </location>
</feature>
<sequence>MVRLAFEILTRLTRASSEPGGTHSPSSSSSSTTAQLQPFELCFHDDFLADDTRPISLHFHTSSTGHPLVTFFPPLLTYSTPSPPHYVHELPSIIDLTTSMTLESSRSPRSSSPAFDYYLAPVLHHSESPPSEDHSDPRSRPLTGRRPSSPTTYNNTPPWLLLLGIVIVALATAFCLAFTKTSCAHGPHPLNDETHCYQAHNDTPYQINTRHITAPLAIHVDAMRFFESQASLLQSLSSFMIQSNDTGMELVMGDNVLSSLSTLLINSEAVCRDAAVLVTLRSRADTADAIKTLCHGLFTHIHHTSDIWHQLQSELSNSWSNKALINLQYTVMLLRDVDAQNETDLAQTYRQALFGLEAASRVASCGLCQELSPWPLPFPPEDDPFVVPLTKWHFACSPNFTQKVPPPDAGHGSPSSVDIAAHLQWWADSQSERRHETLQNPALDVDGEPRYPNDRHPILESDDVNDLNLPGEDDIFALTRHAFELRATAQHLLVILAGLGLGVGSDPLVDEQGTFAGGSAVGPGGGGGGGAWRQSWFGGGGGGGGSTNRPNPSRGDLVRNGAGRMTELLTVLDASFSELGKASAGLTASCKMARTLWNRLDEIEMGRGLVQWTASVKEDEGVVVAGSSANRNSTSLDSHSHSPRLMMDVVQTRYTAQPLLEAEALAEGANKIASLFPRPPPRVHHPNLPVSETPPFGEYEASDDEDNAVREFNENLKGGILYVTLLDEFMSMLRPASPTTTTTTTTTTTRSGSRRLTV</sequence>
<protein>
    <submittedName>
        <fullName evidence="2">Uncharacterized protein</fullName>
    </submittedName>
</protein>
<feature type="region of interest" description="Disordered" evidence="1">
    <location>
        <begin position="735"/>
        <end position="758"/>
    </location>
</feature>
<dbReference type="EMBL" id="BPPX01000056">
    <property type="protein sequence ID" value="GJC90589.1"/>
    <property type="molecule type" value="Genomic_DNA"/>
</dbReference>
<evidence type="ECO:0000313" key="2">
    <source>
        <dbReference type="EMBL" id="GJC90589.1"/>
    </source>
</evidence>
<gene>
    <name evidence="2" type="ORF">ColLi_13427</name>
</gene>
<proteinExistence type="predicted"/>
<feature type="region of interest" description="Disordered" evidence="1">
    <location>
        <begin position="126"/>
        <end position="151"/>
    </location>
</feature>
<dbReference type="Proteomes" id="UP001055172">
    <property type="component" value="Unassembled WGS sequence"/>
</dbReference>
<organism evidence="2 3">
    <name type="scientific">Colletotrichum liriopes</name>
    <dbReference type="NCBI Taxonomy" id="708192"/>
    <lineage>
        <taxon>Eukaryota</taxon>
        <taxon>Fungi</taxon>
        <taxon>Dikarya</taxon>
        <taxon>Ascomycota</taxon>
        <taxon>Pezizomycotina</taxon>
        <taxon>Sordariomycetes</taxon>
        <taxon>Hypocreomycetidae</taxon>
        <taxon>Glomerellales</taxon>
        <taxon>Glomerellaceae</taxon>
        <taxon>Colletotrichum</taxon>
        <taxon>Colletotrichum spaethianum species complex</taxon>
    </lineage>
</organism>